<feature type="transmembrane region" description="Helical" evidence="1">
    <location>
        <begin position="12"/>
        <end position="35"/>
    </location>
</feature>
<accession>A0A941GB16</accession>
<evidence type="ECO:0000313" key="2">
    <source>
        <dbReference type="EMBL" id="MBR8669456.1"/>
    </source>
</evidence>
<proteinExistence type="predicted"/>
<sequence>MDITEKKEKLKWTWGDIGALLTVIGIVGLVIYFVTNTIMFFYDLRDEDNYNYQFESSDIISYDMKIKKSNSFLSKDDYNIYVENEYGQTKILSYINLYVEKGDKNKLVVVQTNTKKNKNVGTDYVFF</sequence>
<keyword evidence="1" id="KW-1133">Transmembrane helix</keyword>
<name>A0A941GB16_NIACI</name>
<dbReference type="EMBL" id="JAGTPX010000006">
    <property type="protein sequence ID" value="MBR8669456.1"/>
    <property type="molecule type" value="Genomic_DNA"/>
</dbReference>
<dbReference type="AlphaFoldDB" id="A0A941GB16"/>
<reference evidence="2" key="1">
    <citation type="submission" date="2021-04" db="EMBL/GenBank/DDBJ databases">
        <title>Genomic analysis of electroactive and textile dye degrading Bacillus circulans strain: DC10 isolated from constructed wetland-microbial fuel cells treating textile dye wastewaters.</title>
        <authorList>
            <person name="Patel D.U."/>
            <person name="Desai C.R."/>
        </authorList>
    </citation>
    <scope>NUCLEOTIDE SEQUENCE</scope>
    <source>
        <strain evidence="2">DC10</strain>
    </source>
</reference>
<evidence type="ECO:0000256" key="1">
    <source>
        <dbReference type="SAM" id="Phobius"/>
    </source>
</evidence>
<protein>
    <submittedName>
        <fullName evidence="2">Uncharacterized protein</fullName>
    </submittedName>
</protein>
<dbReference type="RefSeq" id="WP_212118297.1">
    <property type="nucleotide sequence ID" value="NZ_JAGTPX020000007.1"/>
</dbReference>
<gene>
    <name evidence="2" type="ORF">KD144_07875</name>
</gene>
<organism evidence="2">
    <name type="scientific">Niallia circulans</name>
    <name type="common">Bacillus circulans</name>
    <dbReference type="NCBI Taxonomy" id="1397"/>
    <lineage>
        <taxon>Bacteria</taxon>
        <taxon>Bacillati</taxon>
        <taxon>Bacillota</taxon>
        <taxon>Bacilli</taxon>
        <taxon>Bacillales</taxon>
        <taxon>Bacillaceae</taxon>
        <taxon>Niallia</taxon>
    </lineage>
</organism>
<keyword evidence="1" id="KW-0812">Transmembrane</keyword>
<comment type="caution">
    <text evidence="2">The sequence shown here is derived from an EMBL/GenBank/DDBJ whole genome shotgun (WGS) entry which is preliminary data.</text>
</comment>
<keyword evidence="1" id="KW-0472">Membrane</keyword>